<gene>
    <name evidence="10" type="ORF">DRJ31_06110</name>
    <name evidence="11" type="ORF">DRJ33_08560</name>
</gene>
<accession>A0A497EPA0</accession>
<dbReference type="NCBIfam" id="TIGR01768">
    <property type="entry name" value="GGGP-family"/>
    <property type="match status" value="1"/>
</dbReference>
<dbReference type="Pfam" id="PF01884">
    <property type="entry name" value="PcrB"/>
    <property type="match status" value="1"/>
</dbReference>
<dbReference type="Proteomes" id="UP000278475">
    <property type="component" value="Unassembled WGS sequence"/>
</dbReference>
<organism evidence="10 13">
    <name type="scientific">Thermoproteota archaeon</name>
    <dbReference type="NCBI Taxonomy" id="2056631"/>
    <lineage>
        <taxon>Archaea</taxon>
        <taxon>Thermoproteota</taxon>
    </lineage>
</organism>
<dbReference type="InterPro" id="IPR010946">
    <property type="entry name" value="GGGP_synth"/>
</dbReference>
<feature type="binding site" evidence="9">
    <location>
        <position position="53"/>
    </location>
    <ligand>
        <name>Mg(2+)</name>
        <dbReference type="ChEBI" id="CHEBI:18420"/>
    </ligand>
</feature>
<comment type="caution">
    <text evidence="10">The sequence shown here is derived from an EMBL/GenBank/DDBJ whole genome shotgun (WGS) entry which is preliminary data.</text>
</comment>
<dbReference type="PANTHER" id="PTHR21235:SF22">
    <property type="entry name" value="GERANYLGERANYLGLYCERYL PHOSPHATE SYNTHASE"/>
    <property type="match status" value="1"/>
</dbReference>
<evidence type="ECO:0000256" key="7">
    <source>
        <dbReference type="ARBA" id="ARBA00023264"/>
    </source>
</evidence>
<comment type="subcellular location">
    <subcellularLocation>
        <location evidence="9">Cytoplasm</location>
    </subcellularLocation>
</comment>
<evidence type="ECO:0000313" key="12">
    <source>
        <dbReference type="Proteomes" id="UP000272051"/>
    </source>
</evidence>
<dbReference type="GO" id="GO:0047294">
    <property type="term" value="F:phosphoglycerol geranylgeranyltransferase activity"/>
    <property type="evidence" value="ECO:0007669"/>
    <property type="project" value="UniProtKB-UniRule"/>
</dbReference>
<keyword evidence="6 9" id="KW-0594">Phospholipid biosynthesis</keyword>
<dbReference type="NCBIfam" id="NF003198">
    <property type="entry name" value="PRK04169.1-2"/>
    <property type="match status" value="1"/>
</dbReference>
<keyword evidence="1 9" id="KW-0444">Lipid biosynthesis</keyword>
<dbReference type="EMBL" id="QMQV01000052">
    <property type="protein sequence ID" value="RLE48966.1"/>
    <property type="molecule type" value="Genomic_DNA"/>
</dbReference>
<reference evidence="12 13" key="1">
    <citation type="submission" date="2018-06" db="EMBL/GenBank/DDBJ databases">
        <title>Extensive metabolic versatility and redundancy in microbially diverse, dynamic hydrothermal sediments.</title>
        <authorList>
            <person name="Dombrowski N."/>
            <person name="Teske A."/>
            <person name="Baker B.J."/>
        </authorList>
    </citation>
    <scope>NUCLEOTIDE SEQUENCE [LARGE SCALE GENOMIC DNA]</scope>
    <source>
        <strain evidence="11">B34_G17</strain>
        <strain evidence="10">B66_G16</strain>
    </source>
</reference>
<dbReference type="SUPFAM" id="SSF51395">
    <property type="entry name" value="FMN-linked oxidoreductases"/>
    <property type="match status" value="1"/>
</dbReference>
<comment type="catalytic activity">
    <reaction evidence="8 9">
        <text>sn-glycerol 1-phosphate + (2E,6E,10E)-geranylgeranyl diphosphate = sn-3-O-(geranylgeranyl)glycerol 1-phosphate + diphosphate</text>
        <dbReference type="Rhea" id="RHEA:23404"/>
        <dbReference type="ChEBI" id="CHEBI:33019"/>
        <dbReference type="ChEBI" id="CHEBI:57677"/>
        <dbReference type="ChEBI" id="CHEBI:57685"/>
        <dbReference type="ChEBI" id="CHEBI:58756"/>
        <dbReference type="EC" id="2.5.1.41"/>
    </reaction>
</comment>
<dbReference type="GO" id="GO:0005737">
    <property type="term" value="C:cytoplasm"/>
    <property type="evidence" value="ECO:0007669"/>
    <property type="project" value="UniProtKB-SubCell"/>
</dbReference>
<evidence type="ECO:0000313" key="11">
    <source>
        <dbReference type="EMBL" id="RLE49082.1"/>
    </source>
</evidence>
<comment type="similarity">
    <text evidence="9">Belongs to the GGGP/HepGP synthase family.</text>
</comment>
<dbReference type="EC" id="2.5.1.41" evidence="9"/>
<dbReference type="NCBIfam" id="TIGR01769">
    <property type="entry name" value="GGGP"/>
    <property type="match status" value="1"/>
</dbReference>
<protein>
    <recommendedName>
        <fullName evidence="9">Geranylgeranylglyceryl phosphate synthase</fullName>
        <shortName evidence="9">GGGP synthase</shortName>
        <shortName evidence="9">GGGPS</shortName>
        <ecNumber evidence="9">2.5.1.41</ecNumber>
    </recommendedName>
    <alternativeName>
        <fullName evidence="9">(S)-3-O-geranylgeranylglyceryl phosphate synthase</fullName>
    </alternativeName>
    <alternativeName>
        <fullName evidence="9">Phosphoglycerol geranylgeranyltransferase</fullName>
    </alternativeName>
</protein>
<evidence type="ECO:0000256" key="3">
    <source>
        <dbReference type="ARBA" id="ARBA00022723"/>
    </source>
</evidence>
<comment type="function">
    <text evidence="9">Prenyltransferase that catalyzes the transfer of the geranylgeranyl moiety of geranylgeranyl diphosphate (GGPP) to the C3 hydroxyl of sn-glycerol-1-phosphate (G1P). This reaction is the first ether-bond-formation step in the biosynthesis of archaeal membrane lipids.</text>
</comment>
<keyword evidence="4 9" id="KW-0460">Magnesium</keyword>
<comment type="pathway">
    <text evidence="9">Membrane lipid metabolism; glycerophospholipid metabolism.</text>
</comment>
<proteinExistence type="inferred from homology"/>
<dbReference type="CDD" id="cd02812">
    <property type="entry name" value="PcrB_like"/>
    <property type="match status" value="1"/>
</dbReference>
<feature type="binding site" evidence="9">
    <location>
        <position position="24"/>
    </location>
    <ligand>
        <name>Mg(2+)</name>
        <dbReference type="ChEBI" id="CHEBI:18420"/>
    </ligand>
</feature>
<dbReference type="InterPro" id="IPR038597">
    <property type="entry name" value="GGGP/HepGP_synthase_sf"/>
</dbReference>
<evidence type="ECO:0000256" key="4">
    <source>
        <dbReference type="ARBA" id="ARBA00022842"/>
    </source>
</evidence>
<dbReference type="FunFam" id="3.20.20.390:FF:000001">
    <property type="entry name" value="Heptaprenylglyceryl phosphate synthase"/>
    <property type="match status" value="1"/>
</dbReference>
<evidence type="ECO:0000256" key="8">
    <source>
        <dbReference type="ARBA" id="ARBA00047288"/>
    </source>
</evidence>
<keyword evidence="9" id="KW-0963">Cytoplasm</keyword>
<dbReference type="InterPro" id="IPR008205">
    <property type="entry name" value="GGGP_HepGP_synthase"/>
</dbReference>
<dbReference type="AlphaFoldDB" id="A0A497EPA0"/>
<evidence type="ECO:0000256" key="9">
    <source>
        <dbReference type="HAMAP-Rule" id="MF_00112"/>
    </source>
</evidence>
<evidence type="ECO:0000313" key="13">
    <source>
        <dbReference type="Proteomes" id="UP000278475"/>
    </source>
</evidence>
<dbReference type="GO" id="GO:0000107">
    <property type="term" value="F:imidazoleglycerol-phosphate synthase activity"/>
    <property type="evidence" value="ECO:0007669"/>
    <property type="project" value="TreeGrafter"/>
</dbReference>
<dbReference type="InterPro" id="IPR050064">
    <property type="entry name" value="IGPS_HisA/HisF"/>
</dbReference>
<dbReference type="UniPathway" id="UPA00940"/>
<evidence type="ECO:0000256" key="2">
    <source>
        <dbReference type="ARBA" id="ARBA00022679"/>
    </source>
</evidence>
<dbReference type="GO" id="GO:0000287">
    <property type="term" value="F:magnesium ion binding"/>
    <property type="evidence" value="ECO:0007669"/>
    <property type="project" value="UniProtKB-UniRule"/>
</dbReference>
<dbReference type="PANTHER" id="PTHR21235">
    <property type="entry name" value="IMIDAZOLE GLYCEROL PHOSPHATE SYNTHASE SUBUNIT HISF/H IGP SYNTHASE SUBUNIT HISF/H"/>
    <property type="match status" value="1"/>
</dbReference>
<keyword evidence="5 9" id="KW-0443">Lipid metabolism</keyword>
<comment type="cofactor">
    <cofactor evidence="9">
        <name>Mg(2+)</name>
        <dbReference type="ChEBI" id="CHEBI:18420"/>
    </cofactor>
</comment>
<dbReference type="EMBL" id="QMQX01000227">
    <property type="protein sequence ID" value="RLE49082.1"/>
    <property type="molecule type" value="Genomic_DNA"/>
</dbReference>
<evidence type="ECO:0000256" key="1">
    <source>
        <dbReference type="ARBA" id="ARBA00022516"/>
    </source>
</evidence>
<dbReference type="Gene3D" id="3.20.20.390">
    <property type="entry name" value="FMN-linked oxidoreductases"/>
    <property type="match status" value="1"/>
</dbReference>
<evidence type="ECO:0000256" key="5">
    <source>
        <dbReference type="ARBA" id="ARBA00023098"/>
    </source>
</evidence>
<dbReference type="Proteomes" id="UP000272051">
    <property type="component" value="Unassembled WGS sequence"/>
</dbReference>
<keyword evidence="7 9" id="KW-1208">Phospholipid metabolism</keyword>
<comment type="caution">
    <text evidence="9">Lacks conserved residue(s) required for the propagation of feature annotation.</text>
</comment>
<evidence type="ECO:0000313" key="10">
    <source>
        <dbReference type="EMBL" id="RLE48966.1"/>
    </source>
</evidence>
<keyword evidence="3 9" id="KW-0479">Metal-binding</keyword>
<sequence length="257" mass="27431">MKKVEELLLKEIRDKGAIHLVLIDPEKCDSNFAAEVAKKAERAGSSGIMVGGSIGVSETELDVVIKSIKENCSLPVILFPGNVSGISRLADAIWFMSLLNSMNPYYIVGAQVLGAPIVRKYGLEAIPMGYIIVGEGGAAGFFGQARTIPLSRPDIAAAYALAAQYMGMRFVYLEHGSGAEKPIPKDFVKTVRKTIDIPLIVGGGIKNGLHAQEIVEGGADIVVTGTVIEKEKDVEVVLKDIIDGVRKGALEAGRIKR</sequence>
<keyword evidence="2 9" id="KW-0808">Transferase</keyword>
<evidence type="ECO:0000256" key="6">
    <source>
        <dbReference type="ARBA" id="ARBA00023209"/>
    </source>
</evidence>
<name>A0A497EPA0_9CREN</name>
<dbReference type="HAMAP" id="MF_00112">
    <property type="entry name" value="GGGP_HepGP_synthase"/>
    <property type="match status" value="1"/>
</dbReference>
<dbReference type="GO" id="GO:0046474">
    <property type="term" value="P:glycerophospholipid biosynthetic process"/>
    <property type="evidence" value="ECO:0007669"/>
    <property type="project" value="UniProtKB-UniRule"/>
</dbReference>